<evidence type="ECO:0000256" key="5">
    <source>
        <dbReference type="ARBA" id="ARBA00023014"/>
    </source>
</evidence>
<dbReference type="InterPro" id="IPR017896">
    <property type="entry name" value="4Fe4S_Fe-S-bd"/>
</dbReference>
<organism evidence="7 8">
    <name type="scientific">Thermacetogenium phaeum (strain ATCC BAA-254 / DSM 26808 / PB)</name>
    <dbReference type="NCBI Taxonomy" id="1089553"/>
    <lineage>
        <taxon>Bacteria</taxon>
        <taxon>Bacillati</taxon>
        <taxon>Bacillota</taxon>
        <taxon>Clostridia</taxon>
        <taxon>Thermoanaerobacterales</taxon>
        <taxon>Thermoanaerobacteraceae</taxon>
        <taxon>Thermacetogenium</taxon>
    </lineage>
</organism>
<dbReference type="GO" id="GO:0016491">
    <property type="term" value="F:oxidoreductase activity"/>
    <property type="evidence" value="ECO:0007669"/>
    <property type="project" value="UniProtKB-KW"/>
</dbReference>
<accession>K4LUQ4</accession>
<proteinExistence type="predicted"/>
<dbReference type="KEGG" id="tpz:Tph_c15480"/>
<dbReference type="STRING" id="1089553.Tph_c15480"/>
<dbReference type="Pfam" id="PF13183">
    <property type="entry name" value="Fer4_8"/>
    <property type="match status" value="1"/>
</dbReference>
<dbReference type="eggNOG" id="COG1150">
    <property type="taxonomic scope" value="Bacteria"/>
</dbReference>
<dbReference type="SUPFAM" id="SSF46548">
    <property type="entry name" value="alpha-helical ferredoxin"/>
    <property type="match status" value="1"/>
</dbReference>
<feature type="domain" description="4Fe-4S ferredoxin-type" evidence="6">
    <location>
        <begin position="28"/>
        <end position="89"/>
    </location>
</feature>
<name>K4LUQ4_THEPS</name>
<keyword evidence="5" id="KW-0411">Iron-sulfur</keyword>
<dbReference type="EMBL" id="CP003732">
    <property type="protein sequence ID" value="AFV11754.1"/>
    <property type="molecule type" value="Genomic_DNA"/>
</dbReference>
<dbReference type="InterPro" id="IPR051460">
    <property type="entry name" value="HdrC_iron-sulfur_subunit"/>
</dbReference>
<dbReference type="OrthoDB" id="9794954at2"/>
<keyword evidence="4" id="KW-0408">Iron</keyword>
<keyword evidence="2" id="KW-0479">Metal-binding</keyword>
<dbReference type="AlphaFoldDB" id="K4LUQ4"/>
<sequence length="188" mass="21628">MGEINLSQVLDENRSFVDRVIAESGQDIRQCYQCAKCSGGCPGSYAMDYLPSQIIRMLMLGMREEVLKSRTIWVCMGCNTCTTRCIRNIEVARVMDTLRQEAIKAGYVEEGKYVMSFNDSFLYTIRTFGRLFEPGMAMMNNIRTGNFMKDMQFGLPLMLKGKAKPFPHRIKGRREIKNIFEKTKREGK</sequence>
<dbReference type="GO" id="GO:0051539">
    <property type="term" value="F:4 iron, 4 sulfur cluster binding"/>
    <property type="evidence" value="ECO:0007669"/>
    <property type="project" value="UniProtKB-KW"/>
</dbReference>
<gene>
    <name evidence="7" type="ordered locus">Tph_c15480</name>
</gene>
<evidence type="ECO:0000313" key="8">
    <source>
        <dbReference type="Proteomes" id="UP000000467"/>
    </source>
</evidence>
<dbReference type="RefSeq" id="WP_015050634.1">
    <property type="nucleotide sequence ID" value="NC_018870.1"/>
</dbReference>
<evidence type="ECO:0000256" key="1">
    <source>
        <dbReference type="ARBA" id="ARBA00022485"/>
    </source>
</evidence>
<evidence type="ECO:0000256" key="2">
    <source>
        <dbReference type="ARBA" id="ARBA00022723"/>
    </source>
</evidence>
<keyword evidence="3" id="KW-0560">Oxidoreductase</keyword>
<reference evidence="7 8" key="1">
    <citation type="journal article" date="2012" name="BMC Genomics">
        <title>Genome-guided analysis of physiological and morphological traits of the fermentative acetate oxidizer Thermacetogenium phaeum.</title>
        <authorList>
            <person name="Oehler D."/>
            <person name="Poehlein A."/>
            <person name="Leimbach A."/>
            <person name="Muller N."/>
            <person name="Daniel R."/>
            <person name="Gottschalk G."/>
            <person name="Schink B."/>
        </authorList>
    </citation>
    <scope>NUCLEOTIDE SEQUENCE [LARGE SCALE GENOMIC DNA]</scope>
    <source>
        <strain evidence="8">ATCC BAA-254 / DSM 26808 / PB</strain>
    </source>
</reference>
<evidence type="ECO:0000256" key="3">
    <source>
        <dbReference type="ARBA" id="ARBA00023002"/>
    </source>
</evidence>
<evidence type="ECO:0000256" key="4">
    <source>
        <dbReference type="ARBA" id="ARBA00023004"/>
    </source>
</evidence>
<dbReference type="HOGENOM" id="CLU_093432_1_0_9"/>
<dbReference type="InterPro" id="IPR009051">
    <property type="entry name" value="Helical_ferredxn"/>
</dbReference>
<protein>
    <submittedName>
        <fullName evidence="7">Putative heterodisulfide reductase, C subunit</fullName>
    </submittedName>
</protein>
<keyword evidence="1" id="KW-0004">4Fe-4S</keyword>
<dbReference type="GO" id="GO:0005886">
    <property type="term" value="C:plasma membrane"/>
    <property type="evidence" value="ECO:0007669"/>
    <property type="project" value="TreeGrafter"/>
</dbReference>
<evidence type="ECO:0000313" key="7">
    <source>
        <dbReference type="EMBL" id="AFV11754.1"/>
    </source>
</evidence>
<keyword evidence="8" id="KW-1185">Reference proteome</keyword>
<dbReference type="Proteomes" id="UP000000467">
    <property type="component" value="Chromosome"/>
</dbReference>
<dbReference type="PANTHER" id="PTHR43255:SF1">
    <property type="entry name" value="IRON-SULFUR-BINDING OXIDOREDUCTASE FADF-RELATED"/>
    <property type="match status" value="1"/>
</dbReference>
<evidence type="ECO:0000259" key="6">
    <source>
        <dbReference type="Pfam" id="PF13183"/>
    </source>
</evidence>
<dbReference type="PANTHER" id="PTHR43255">
    <property type="entry name" value="IRON-SULFUR-BINDING OXIDOREDUCTASE FADF-RELATED-RELATED"/>
    <property type="match status" value="1"/>
</dbReference>
<dbReference type="GO" id="GO:0046872">
    <property type="term" value="F:metal ion binding"/>
    <property type="evidence" value="ECO:0007669"/>
    <property type="project" value="UniProtKB-KW"/>
</dbReference>
<dbReference type="Gene3D" id="1.10.1060.10">
    <property type="entry name" value="Alpha-helical ferredoxin"/>
    <property type="match status" value="1"/>
</dbReference>